<name>A0A3P8DRH8_HELPZ</name>
<sequence length="74" mass="7403">MSTTSQTSSSSTADQITSSTSSASSATRTSTSTISASSTTAQSAATTQPATGRNSFGRRSPQNEVEGSPPGRAR</sequence>
<feature type="compositionally biased region" description="Low complexity" evidence="1">
    <location>
        <begin position="1"/>
        <end position="51"/>
    </location>
</feature>
<protein>
    <submittedName>
        <fullName evidence="2">Uncharacterized protein</fullName>
    </submittedName>
</protein>
<dbReference type="EMBL" id="UZAH01034302">
    <property type="protein sequence ID" value="VDP34395.1"/>
    <property type="molecule type" value="Genomic_DNA"/>
</dbReference>
<organism evidence="2">
    <name type="scientific">Heligmosomoides polygyrus</name>
    <name type="common">Parasitic roundworm</name>
    <dbReference type="NCBI Taxonomy" id="6339"/>
    <lineage>
        <taxon>Eukaryota</taxon>
        <taxon>Metazoa</taxon>
        <taxon>Ecdysozoa</taxon>
        <taxon>Nematoda</taxon>
        <taxon>Chromadorea</taxon>
        <taxon>Rhabditida</taxon>
        <taxon>Rhabditina</taxon>
        <taxon>Rhabditomorpha</taxon>
        <taxon>Strongyloidea</taxon>
        <taxon>Heligmosomidae</taxon>
        <taxon>Heligmosomoides</taxon>
    </lineage>
</organism>
<dbReference type="AlphaFoldDB" id="A0A3P8DRH8"/>
<gene>
    <name evidence="2" type="ORF">HPBE_LOCUS22736</name>
</gene>
<reference evidence="2" key="1">
    <citation type="submission" date="2018-11" db="EMBL/GenBank/DDBJ databases">
        <authorList>
            <consortium name="Pathogen Informatics"/>
        </authorList>
    </citation>
    <scope>NUCLEOTIDE SEQUENCE [LARGE SCALE GENOMIC DNA]</scope>
</reference>
<proteinExistence type="predicted"/>
<evidence type="ECO:0000313" key="2">
    <source>
        <dbReference type="EMBL" id="VDP34395.1"/>
    </source>
</evidence>
<accession>A0A3P8DRH8</accession>
<feature type="region of interest" description="Disordered" evidence="1">
    <location>
        <begin position="1"/>
        <end position="74"/>
    </location>
</feature>
<evidence type="ECO:0000256" key="1">
    <source>
        <dbReference type="SAM" id="MobiDB-lite"/>
    </source>
</evidence>